<dbReference type="InterPro" id="IPR036291">
    <property type="entry name" value="NAD(P)-bd_dom_sf"/>
</dbReference>
<dbReference type="GeneID" id="303171808"/>
<gene>
    <name evidence="2" type="ORF">CZ674_01140</name>
</gene>
<dbReference type="AlphaFoldDB" id="A0A1R4EVM7"/>
<name>A0A1R4EVM7_9MICO</name>
<organism evidence="2 3">
    <name type="scientific">Agrococcus casei LMG 22410</name>
    <dbReference type="NCBI Taxonomy" id="1255656"/>
    <lineage>
        <taxon>Bacteria</taxon>
        <taxon>Bacillati</taxon>
        <taxon>Actinomycetota</taxon>
        <taxon>Actinomycetes</taxon>
        <taxon>Micrococcales</taxon>
        <taxon>Microbacteriaceae</taxon>
        <taxon>Agrococcus</taxon>
    </lineage>
</organism>
<dbReference type="SUPFAM" id="SSF51735">
    <property type="entry name" value="NAD(P)-binding Rossmann-fold domains"/>
    <property type="match status" value="1"/>
</dbReference>
<dbReference type="InterPro" id="IPR001509">
    <property type="entry name" value="Epimerase_deHydtase"/>
</dbReference>
<dbReference type="Pfam" id="PF01370">
    <property type="entry name" value="Epimerase"/>
    <property type="match status" value="1"/>
</dbReference>
<dbReference type="EMBL" id="FUHU01000004">
    <property type="protein sequence ID" value="SJM47635.1"/>
    <property type="molecule type" value="Genomic_DNA"/>
</dbReference>
<evidence type="ECO:0000259" key="1">
    <source>
        <dbReference type="Pfam" id="PF01370"/>
    </source>
</evidence>
<proteinExistence type="predicted"/>
<evidence type="ECO:0000313" key="2">
    <source>
        <dbReference type="EMBL" id="SJM47635.1"/>
    </source>
</evidence>
<protein>
    <submittedName>
        <fullName evidence="2">NAD-dependent epimerase/dehydratase</fullName>
    </submittedName>
</protein>
<dbReference type="Proteomes" id="UP000195787">
    <property type="component" value="Unassembled WGS sequence"/>
</dbReference>
<sequence>MTLLRIAVTGASGFVGGAVATALASAGHEVLGFGRRPGGWSHPRGTYLQRDLVHDAIPEINDVNVIVHAAALADDWADWHEAFDANVRTTGRLAGLAAHARLVHISSASVYDPFEPNVLAAESDSLPKRYMNAYGATKAIAERIAALHPNAIMLRPHAVYGPGDTTLLPRVESRIRLGTLALPGGGRSLHTVTHIDTMVEAVELSLQSTVTGPVNVGDAEPVAIGEFIADALAAKGRGVRIASVPVGGALAVASRAEGLAKLTGSTPSTTRYAVAQIGRERTLDLTRAHDLLGLTRRQPSLAFLAA</sequence>
<accession>A0A1R4EVM7</accession>
<dbReference type="PANTHER" id="PTHR43245:SF24">
    <property type="entry name" value="DEHYDROGENASE"/>
    <property type="match status" value="1"/>
</dbReference>
<keyword evidence="3" id="KW-1185">Reference proteome</keyword>
<dbReference type="OrthoDB" id="3174087at2"/>
<dbReference type="PANTHER" id="PTHR43245">
    <property type="entry name" value="BIFUNCTIONAL POLYMYXIN RESISTANCE PROTEIN ARNA"/>
    <property type="match status" value="1"/>
</dbReference>
<feature type="domain" description="NAD-dependent epimerase/dehydratase" evidence="1">
    <location>
        <begin position="6"/>
        <end position="217"/>
    </location>
</feature>
<reference evidence="2 3" key="1">
    <citation type="submission" date="2017-02" db="EMBL/GenBank/DDBJ databases">
        <authorList>
            <person name="Peterson S.W."/>
        </authorList>
    </citation>
    <scope>NUCLEOTIDE SEQUENCE [LARGE SCALE GENOMIC DNA]</scope>
    <source>
        <strain evidence="2 3">LMG 22410</strain>
    </source>
</reference>
<evidence type="ECO:0000313" key="3">
    <source>
        <dbReference type="Proteomes" id="UP000195787"/>
    </source>
</evidence>
<dbReference type="InterPro" id="IPR050177">
    <property type="entry name" value="Lipid_A_modif_metabolic_enz"/>
</dbReference>
<dbReference type="Gene3D" id="3.40.50.720">
    <property type="entry name" value="NAD(P)-binding Rossmann-like Domain"/>
    <property type="match status" value="1"/>
</dbReference>
<dbReference type="RefSeq" id="WP_086990403.1">
    <property type="nucleotide sequence ID" value="NZ_FUHU01000004.1"/>
</dbReference>